<comment type="caution">
    <text evidence="1">The sequence shown here is derived from an EMBL/GenBank/DDBJ whole genome shotgun (WGS) entry which is preliminary data.</text>
</comment>
<dbReference type="AlphaFoldDB" id="A0A4R8SZR6"/>
<accession>A0A4R8SZR6</accession>
<name>A0A4R8SZR6_9MYCO</name>
<dbReference type="EMBL" id="PECL01000003">
    <property type="protein sequence ID" value="TEA09117.1"/>
    <property type="molecule type" value="Genomic_DNA"/>
</dbReference>
<gene>
    <name evidence="1" type="ORF">CCUG60884_00286</name>
</gene>
<dbReference type="Proteomes" id="UP000294604">
    <property type="component" value="Unassembled WGS sequence"/>
</dbReference>
<proteinExistence type="predicted"/>
<evidence type="ECO:0000313" key="1">
    <source>
        <dbReference type="EMBL" id="TEA09117.1"/>
    </source>
</evidence>
<dbReference type="RefSeq" id="WP_134081017.1">
    <property type="nucleotide sequence ID" value="NZ_PECL01000003.1"/>
</dbReference>
<sequence length="240" mass="26508">MIALHITAITPHGVALSRPWGIALDGLLASVIWHRKKRDAREAGGQLAYRPDQTPQDLHLPLARCGHPEQDTDWHWMATFADQHPHPDESDPDIRWRTSRTDRARLQQLAPIIGSQVVTDSAGRYQRRVIPVMAHPVAQLTWRAMGDPDRIADLLDELPSIGKHRGTGEGLISRWDVTATPHLSDWSAGHEHEPGVLGRPTPARCLTSSPLLEHGGVGTAAIRPPYLHPGSRSAVHHPAR</sequence>
<protein>
    <submittedName>
        <fullName evidence="1">Uncharacterized protein</fullName>
    </submittedName>
</protein>
<evidence type="ECO:0000313" key="2">
    <source>
        <dbReference type="Proteomes" id="UP000294604"/>
    </source>
</evidence>
<organism evidence="1 2">
    <name type="scientific">Mycobacteroides salmoniphilum</name>
    <dbReference type="NCBI Taxonomy" id="404941"/>
    <lineage>
        <taxon>Bacteria</taxon>
        <taxon>Bacillati</taxon>
        <taxon>Actinomycetota</taxon>
        <taxon>Actinomycetes</taxon>
        <taxon>Mycobacteriales</taxon>
        <taxon>Mycobacteriaceae</taxon>
        <taxon>Mycobacteroides</taxon>
    </lineage>
</organism>
<reference evidence="1 2" key="1">
    <citation type="journal article" date="2019" name="Sci. Rep.">
        <title>Extended insight into the Mycobacterium chelonae-abscessus complex through whole genome sequencing of Mycobacterium salmoniphilum outbreak and Mycobacterium salmoniphilum-like strains.</title>
        <authorList>
            <person name="Behra P.R.K."/>
            <person name="Das S."/>
            <person name="Pettersson B.M.F."/>
            <person name="Shirreff L."/>
            <person name="DuCote T."/>
            <person name="Jacobsson K.G."/>
            <person name="Ennis D.G."/>
            <person name="Kirsebom L.A."/>
        </authorList>
    </citation>
    <scope>NUCLEOTIDE SEQUENCE [LARGE SCALE GENOMIC DNA]</scope>
    <source>
        <strain evidence="1 2">CCUG 60884</strain>
    </source>
</reference>